<evidence type="ECO:0000256" key="5">
    <source>
        <dbReference type="ARBA" id="ARBA00023180"/>
    </source>
</evidence>
<feature type="domain" description="EGF-like" evidence="8">
    <location>
        <begin position="167"/>
        <end position="203"/>
    </location>
</feature>
<dbReference type="CDD" id="cd00054">
    <property type="entry name" value="EGF_CA"/>
    <property type="match status" value="1"/>
</dbReference>
<dbReference type="PROSITE" id="PS50025">
    <property type="entry name" value="LAM_G_DOMAIN"/>
    <property type="match status" value="2"/>
</dbReference>
<dbReference type="SMART" id="SM00181">
    <property type="entry name" value="EGF"/>
    <property type="match status" value="1"/>
</dbReference>
<accession>A0AAV4EPG8</accession>
<dbReference type="SMART" id="SM00282">
    <property type="entry name" value="LamG"/>
    <property type="match status" value="2"/>
</dbReference>
<dbReference type="Proteomes" id="UP000762676">
    <property type="component" value="Unassembled WGS sequence"/>
</dbReference>
<dbReference type="InterPro" id="IPR000742">
    <property type="entry name" value="EGF"/>
</dbReference>
<dbReference type="Pfam" id="PF00054">
    <property type="entry name" value="Laminin_G_1"/>
    <property type="match status" value="1"/>
</dbReference>
<evidence type="ECO:0000256" key="4">
    <source>
        <dbReference type="ARBA" id="ARBA00023157"/>
    </source>
</evidence>
<organism evidence="9 10">
    <name type="scientific">Elysia marginata</name>
    <dbReference type="NCBI Taxonomy" id="1093978"/>
    <lineage>
        <taxon>Eukaryota</taxon>
        <taxon>Metazoa</taxon>
        <taxon>Spiralia</taxon>
        <taxon>Lophotrochozoa</taxon>
        <taxon>Mollusca</taxon>
        <taxon>Gastropoda</taxon>
        <taxon>Heterobranchia</taxon>
        <taxon>Euthyneura</taxon>
        <taxon>Panpulmonata</taxon>
        <taxon>Sacoglossa</taxon>
        <taxon>Placobranchoidea</taxon>
        <taxon>Plakobranchidae</taxon>
        <taxon>Elysia</taxon>
    </lineage>
</organism>
<keyword evidence="1 6" id="KW-0245">EGF-like domain</keyword>
<evidence type="ECO:0000259" key="7">
    <source>
        <dbReference type="PROSITE" id="PS50025"/>
    </source>
</evidence>
<dbReference type="PROSITE" id="PS50026">
    <property type="entry name" value="EGF_3"/>
    <property type="match status" value="1"/>
</dbReference>
<evidence type="ECO:0000256" key="2">
    <source>
        <dbReference type="ARBA" id="ARBA00022729"/>
    </source>
</evidence>
<evidence type="ECO:0000313" key="9">
    <source>
        <dbReference type="EMBL" id="GFR62611.1"/>
    </source>
</evidence>
<dbReference type="Pfam" id="PF02210">
    <property type="entry name" value="Laminin_G_2"/>
    <property type="match status" value="1"/>
</dbReference>
<dbReference type="PROSITE" id="PS00022">
    <property type="entry name" value="EGF_1"/>
    <property type="match status" value="1"/>
</dbReference>
<dbReference type="EMBL" id="BMAT01010891">
    <property type="protein sequence ID" value="GFR62611.1"/>
    <property type="molecule type" value="Genomic_DNA"/>
</dbReference>
<dbReference type="CDD" id="cd00110">
    <property type="entry name" value="LamG"/>
    <property type="match status" value="2"/>
</dbReference>
<dbReference type="SMART" id="SM00179">
    <property type="entry name" value="EGF_CA"/>
    <property type="match status" value="1"/>
</dbReference>
<feature type="domain" description="Laminin G" evidence="7">
    <location>
        <begin position="212"/>
        <end position="396"/>
    </location>
</feature>
<protein>
    <submittedName>
        <fullName evidence="9">Agrin</fullName>
    </submittedName>
</protein>
<keyword evidence="4 6" id="KW-1015">Disulfide bond</keyword>
<sequence length="402" mass="43888">MELPLAETLANSLRITIWFLSVKPDGVLMFATQSPGGEGDFISLNLVNKKLVFTFFLGSGLGVIESKKHIHLDKWHEVTINRTGKMGQMTIDDHPPVTGEAKGSSSLLNMEKRPLFLGGFRSADDLPPRAAIKTGFTGAIQKVIVNGRTIDGLMSRALTMRNISTYNGPPCKVNPCMNGGVCVPALNLADCRCPSNFMGKHCEKRFEQMDLDQPIQFDGTSFIGYPNEINTKQEGQQNNQFYIRFRANQPDGILLVQSGGNTVASDYLLLALDAGHVIFSYNLGQQGPGNLHVIRSEVYVADGQWHTVRVLRNKREGTIQVDEEEPRASLSGLGTQQLDTDGYLWLGGMRNLPAGLPVTVGLQGCVSEVRINGQSLHLVTDKMPDAMTESTAFTFCAEKGGA</sequence>
<keyword evidence="3" id="KW-0677">Repeat</keyword>
<evidence type="ECO:0000256" key="1">
    <source>
        <dbReference type="ARBA" id="ARBA00022536"/>
    </source>
</evidence>
<keyword evidence="10" id="KW-1185">Reference proteome</keyword>
<dbReference type="FunFam" id="2.10.25.10:FF:000255">
    <property type="entry name" value="Sushi, nidogen and EGF-like domains 1"/>
    <property type="match status" value="1"/>
</dbReference>
<dbReference type="PANTHER" id="PTHR15036">
    <property type="entry name" value="PIKACHURIN-LIKE PROTEIN"/>
    <property type="match status" value="1"/>
</dbReference>
<gene>
    <name evidence="9" type="ORF">ElyMa_005460400</name>
</gene>
<dbReference type="InterPro" id="IPR050372">
    <property type="entry name" value="Neurexin-related_CASP"/>
</dbReference>
<dbReference type="InterPro" id="IPR013320">
    <property type="entry name" value="ConA-like_dom_sf"/>
</dbReference>
<feature type="domain" description="Laminin G" evidence="7">
    <location>
        <begin position="1"/>
        <end position="171"/>
    </location>
</feature>
<feature type="disulfide bond" evidence="6">
    <location>
        <begin position="193"/>
        <end position="202"/>
    </location>
</feature>
<dbReference type="InterPro" id="IPR001791">
    <property type="entry name" value="Laminin_G"/>
</dbReference>
<evidence type="ECO:0000256" key="3">
    <source>
        <dbReference type="ARBA" id="ARBA00022737"/>
    </source>
</evidence>
<evidence type="ECO:0000256" key="6">
    <source>
        <dbReference type="PROSITE-ProRule" id="PRU00076"/>
    </source>
</evidence>
<name>A0AAV4EPG8_9GAST</name>
<reference evidence="9 10" key="1">
    <citation type="journal article" date="2021" name="Elife">
        <title>Chloroplast acquisition without the gene transfer in kleptoplastic sea slugs, Plakobranchus ocellatus.</title>
        <authorList>
            <person name="Maeda T."/>
            <person name="Takahashi S."/>
            <person name="Yoshida T."/>
            <person name="Shimamura S."/>
            <person name="Takaki Y."/>
            <person name="Nagai Y."/>
            <person name="Toyoda A."/>
            <person name="Suzuki Y."/>
            <person name="Arimoto A."/>
            <person name="Ishii H."/>
            <person name="Satoh N."/>
            <person name="Nishiyama T."/>
            <person name="Hasebe M."/>
            <person name="Maruyama T."/>
            <person name="Minagawa J."/>
            <person name="Obokata J."/>
            <person name="Shigenobu S."/>
        </authorList>
    </citation>
    <scope>NUCLEOTIDE SEQUENCE [LARGE SCALE GENOMIC DNA]</scope>
</reference>
<dbReference type="SUPFAM" id="SSF49899">
    <property type="entry name" value="Concanavalin A-like lectins/glucanases"/>
    <property type="match status" value="2"/>
</dbReference>
<dbReference type="Gene3D" id="2.10.25.10">
    <property type="entry name" value="Laminin"/>
    <property type="match status" value="1"/>
</dbReference>
<dbReference type="AlphaFoldDB" id="A0AAV4EPG8"/>
<dbReference type="InterPro" id="IPR001881">
    <property type="entry name" value="EGF-like_Ca-bd_dom"/>
</dbReference>
<keyword evidence="2" id="KW-0732">Signal</keyword>
<keyword evidence="5" id="KW-0325">Glycoprotein</keyword>
<comment type="caution">
    <text evidence="9">The sequence shown here is derived from an EMBL/GenBank/DDBJ whole genome shotgun (WGS) entry which is preliminary data.</text>
</comment>
<dbReference type="Gene3D" id="2.60.120.200">
    <property type="match status" value="2"/>
</dbReference>
<evidence type="ECO:0000313" key="10">
    <source>
        <dbReference type="Proteomes" id="UP000762676"/>
    </source>
</evidence>
<evidence type="ECO:0000259" key="8">
    <source>
        <dbReference type="PROSITE" id="PS50026"/>
    </source>
</evidence>
<dbReference type="GO" id="GO:0005509">
    <property type="term" value="F:calcium ion binding"/>
    <property type="evidence" value="ECO:0007669"/>
    <property type="project" value="InterPro"/>
</dbReference>
<dbReference type="PANTHER" id="PTHR15036:SF83">
    <property type="entry name" value="AGRIN"/>
    <property type="match status" value="1"/>
</dbReference>
<comment type="caution">
    <text evidence="6">Lacks conserved residue(s) required for the propagation of feature annotation.</text>
</comment>
<proteinExistence type="predicted"/>